<organism evidence="2 3">
    <name type="scientific">Dryococelus australis</name>
    <dbReference type="NCBI Taxonomy" id="614101"/>
    <lineage>
        <taxon>Eukaryota</taxon>
        <taxon>Metazoa</taxon>
        <taxon>Ecdysozoa</taxon>
        <taxon>Arthropoda</taxon>
        <taxon>Hexapoda</taxon>
        <taxon>Insecta</taxon>
        <taxon>Pterygota</taxon>
        <taxon>Neoptera</taxon>
        <taxon>Polyneoptera</taxon>
        <taxon>Phasmatodea</taxon>
        <taxon>Verophasmatodea</taxon>
        <taxon>Anareolatae</taxon>
        <taxon>Phasmatidae</taxon>
        <taxon>Eurycanthinae</taxon>
        <taxon>Dryococelus</taxon>
    </lineage>
</organism>
<dbReference type="PANTHER" id="PTHR47326:SF1">
    <property type="entry name" value="HTH PSQ-TYPE DOMAIN-CONTAINING PROTEIN"/>
    <property type="match status" value="1"/>
</dbReference>
<dbReference type="EMBL" id="JARBHB010000005">
    <property type="protein sequence ID" value="KAJ8882536.1"/>
    <property type="molecule type" value="Genomic_DNA"/>
</dbReference>
<gene>
    <name evidence="2" type="ORF">PR048_014347</name>
</gene>
<proteinExistence type="predicted"/>
<accession>A0ABQ9HE05</accession>
<evidence type="ECO:0000313" key="2">
    <source>
        <dbReference type="EMBL" id="KAJ8882536.1"/>
    </source>
</evidence>
<protein>
    <submittedName>
        <fullName evidence="2">Uncharacterized protein</fullName>
    </submittedName>
</protein>
<sequence>MLQMGHKDAALELKLEARTVHGRSAEKVVIRRPSPQGGCPEAAAQFANGSCGLWGLDDVAQGVEGVGADGVSESNMSQGLAEVARPESLMRACLRVTPDLASFLCSSSGGACAVASGRSRVQSRSSARDVRCFGSGYLKDWIASQGYERRNTENRGSLKAIFSSQARVTGHVSSSPAVAYGLLLHLFKDSSISRQAFIYPTEADNAARRAKRERERDIESEGESGKRAPSSADLFTTVVIQNAWCERGYAGSGTNKRTDHRGRYAPPGRWSRPWRVAGYQGFAACGLPPPTPRRSRVFLIVFFRVAAAALFTLCSGPAGGWTAWIKVDSLPTQLVNTCRVSIVLFGDGASVLGIAFCDLLYAVKRQDENTARRARRSYEALGVRLHSPLNHHHTGRWVACPTARSRLKPSIVADNSEMSYTSEIITITGGELHKNCEIMVSIRCDVRERTKGFQAVQGARRNSAMATLVVANTGDMRAACVIPVVRSVSPAAQVSTPKECSRRDEPEQTRLINSEIVSERRNREMGASTRVTLEGSGSRASEKLEVTANRIQNTSWSSAGRRGASLSDDCRGLIRLQLTQLQRDVSSSGRTHLRTASRPPRRVPSPARPVTRVARPGLAEPAEWSPNSATRHLSWRGETNCAASNYRDITLIQLYCFHRGRGGLAARQLISLAGKPDSIPGGGIFASRNRDGSAGFLGDLPFFSSLHSGAAPYSTQFSPIGSQALDVKSLPYLFTSSLAEFSCKQAIREINAWAVVVGNKTASGRTESFSNAVSETPAHREVTKSVAEAIPRNWQLVTEKKRAGRFSVSTETSAAFQEAFLYSPEKSMRRECREWQIPRTTLHQMLQKRLRFHAYRLRTVQTLFPNYRTIRVHFASESHTVDKNLRHNCRIRGSVNGGTCVEYKRDSPQINAWCALSKARVVKPFFFQGTTIQATKYLDMAELYTILHTRVLPARWSTATLASCKCDGSSMKSSLIVGLGVTDPFHGPPSISRYYVTRLLSMGYCKGSEGDRCPENGIFHHTRHAAQRMERNCLNPGELVFATLIGSNGQRKPNDFKHNAPNVYSMINGTKWSGAICRATPILRCHPTAMLDASDLELDLTPITLTSHTRRASGVRWLVERLSSRHEGDQTTDYVLTAACAVLTSVHVVLIAIRAMLTAMRAEQTSLREELNAVHERNPVLVTETIGPALRTRVCQASVKAEPPPPLLLHRHIFNEDRLLPDLKQTIRRVVVAEWLSCVPPTKAYRAQFPAGTLLDLRMWKSCRKMPLVGGFTRRSPVPPALSSRRCSIFT</sequence>
<evidence type="ECO:0000313" key="3">
    <source>
        <dbReference type="Proteomes" id="UP001159363"/>
    </source>
</evidence>
<name>A0ABQ9HE05_9NEOP</name>
<dbReference type="PANTHER" id="PTHR47326">
    <property type="entry name" value="TRANSPOSABLE ELEMENT TC3 TRANSPOSASE-LIKE PROTEIN"/>
    <property type="match status" value="1"/>
</dbReference>
<evidence type="ECO:0000256" key="1">
    <source>
        <dbReference type="SAM" id="MobiDB-lite"/>
    </source>
</evidence>
<feature type="region of interest" description="Disordered" evidence="1">
    <location>
        <begin position="584"/>
        <end position="610"/>
    </location>
</feature>
<feature type="compositionally biased region" description="Basic residues" evidence="1">
    <location>
        <begin position="591"/>
        <end position="601"/>
    </location>
</feature>
<feature type="region of interest" description="Disordered" evidence="1">
    <location>
        <begin position="205"/>
        <end position="229"/>
    </location>
</feature>
<reference evidence="2 3" key="1">
    <citation type="submission" date="2023-02" db="EMBL/GenBank/DDBJ databases">
        <title>LHISI_Scaffold_Assembly.</title>
        <authorList>
            <person name="Stuart O.P."/>
            <person name="Cleave R."/>
            <person name="Magrath M.J.L."/>
            <person name="Mikheyev A.S."/>
        </authorList>
    </citation>
    <scope>NUCLEOTIDE SEQUENCE [LARGE SCALE GENOMIC DNA]</scope>
    <source>
        <strain evidence="2">Daus_M_001</strain>
        <tissue evidence="2">Leg muscle</tissue>
    </source>
</reference>
<feature type="compositionally biased region" description="Basic and acidic residues" evidence="1">
    <location>
        <begin position="212"/>
        <end position="226"/>
    </location>
</feature>
<dbReference type="Proteomes" id="UP001159363">
    <property type="component" value="Chromosome 4"/>
</dbReference>
<keyword evidence="3" id="KW-1185">Reference proteome</keyword>
<comment type="caution">
    <text evidence="2">The sequence shown here is derived from an EMBL/GenBank/DDBJ whole genome shotgun (WGS) entry which is preliminary data.</text>
</comment>